<feature type="domain" description="CusB-like beta-barrel" evidence="3">
    <location>
        <begin position="179"/>
        <end position="251"/>
    </location>
</feature>
<dbReference type="PANTHER" id="PTHR30097">
    <property type="entry name" value="CATION EFFLUX SYSTEM PROTEIN CUSB"/>
    <property type="match status" value="1"/>
</dbReference>
<dbReference type="SUPFAM" id="SSF111369">
    <property type="entry name" value="HlyD-like secretion proteins"/>
    <property type="match status" value="1"/>
</dbReference>
<dbReference type="Proteomes" id="UP001139646">
    <property type="component" value="Unassembled WGS sequence"/>
</dbReference>
<dbReference type="Gene3D" id="2.40.50.100">
    <property type="match status" value="1"/>
</dbReference>
<comment type="caution">
    <text evidence="6">The sequence shown here is derived from an EMBL/GenBank/DDBJ whole genome shotgun (WGS) entry which is preliminary data.</text>
</comment>
<gene>
    <name evidence="6" type="ORF">L3081_24530</name>
</gene>
<evidence type="ECO:0000259" key="4">
    <source>
        <dbReference type="Pfam" id="PF25973"/>
    </source>
</evidence>
<keyword evidence="2" id="KW-0813">Transport</keyword>
<dbReference type="Pfam" id="PF25975">
    <property type="entry name" value="CzcB_C"/>
    <property type="match status" value="1"/>
</dbReference>
<dbReference type="InterPro" id="IPR051909">
    <property type="entry name" value="MFP_Cation_Efflux"/>
</dbReference>
<protein>
    <submittedName>
        <fullName evidence="6">Efflux RND transporter periplasmic adaptor subunit</fullName>
    </submittedName>
</protein>
<dbReference type="InterPro" id="IPR058647">
    <property type="entry name" value="BSH_CzcB-like"/>
</dbReference>
<evidence type="ECO:0000259" key="3">
    <source>
        <dbReference type="Pfam" id="PF25954"/>
    </source>
</evidence>
<organism evidence="6 7">
    <name type="scientific">Colwellia maritima</name>
    <dbReference type="NCBI Taxonomy" id="2912588"/>
    <lineage>
        <taxon>Bacteria</taxon>
        <taxon>Pseudomonadati</taxon>
        <taxon>Pseudomonadota</taxon>
        <taxon>Gammaproteobacteria</taxon>
        <taxon>Alteromonadales</taxon>
        <taxon>Colwelliaceae</taxon>
        <taxon>Colwellia</taxon>
    </lineage>
</organism>
<evidence type="ECO:0000256" key="1">
    <source>
        <dbReference type="ARBA" id="ARBA00009477"/>
    </source>
</evidence>
<dbReference type="InterPro" id="IPR058649">
    <property type="entry name" value="CzcB_C"/>
</dbReference>
<feature type="domain" description="CzcB-like C-terminal circularly permuted SH3-like" evidence="5">
    <location>
        <begin position="260"/>
        <end position="319"/>
    </location>
</feature>
<dbReference type="Gene3D" id="2.40.30.170">
    <property type="match status" value="1"/>
</dbReference>
<proteinExistence type="inferred from homology"/>
<dbReference type="InterPro" id="IPR058792">
    <property type="entry name" value="Beta-barrel_RND_2"/>
</dbReference>
<dbReference type="NCBIfam" id="TIGR01730">
    <property type="entry name" value="RND_mfp"/>
    <property type="match status" value="1"/>
</dbReference>
<evidence type="ECO:0000313" key="7">
    <source>
        <dbReference type="Proteomes" id="UP001139646"/>
    </source>
</evidence>
<sequence length="331" mass="36555">MPNKEKSRGIVTSTPELKNLANEIVVPGVITTNDYLSSVASPRIDAQVIKRHVKMGDKVKSGQPIVTLSSTEMAEAQGQLLIASREWQRVKALGKNIVTEQRFIEVSVEYQQKIATLLAYGMTKSQIDKFIINADASTATGDFELLSHQDGTVIEDQFLIGEIVESGRKLMVIADESNLWVKAQLNPQLISTVNLETSTRINVGDNDWITGKISQIYREIDESTRTLPVRIDISNDLGVMKPNQFVKVSLQLKSSQDVLSVPEESIVLLNGEQTIFVLEDNEISPQLVKTGMIRNGRIEIKAGISIEHNVVIKGAFLLKSMLLKSQIGDGD</sequence>
<evidence type="ECO:0000256" key="2">
    <source>
        <dbReference type="ARBA" id="ARBA00022448"/>
    </source>
</evidence>
<dbReference type="InterPro" id="IPR006143">
    <property type="entry name" value="RND_pump_MFP"/>
</dbReference>
<accession>A0ABS9X6Y3</accession>
<dbReference type="RefSeq" id="WP_242289089.1">
    <property type="nucleotide sequence ID" value="NZ_JAKKSL010000007.1"/>
</dbReference>
<feature type="domain" description="CzcB-like barrel-sandwich hybrid" evidence="4">
    <location>
        <begin position="41"/>
        <end position="175"/>
    </location>
</feature>
<keyword evidence="7" id="KW-1185">Reference proteome</keyword>
<dbReference type="EMBL" id="JAKKSL010000007">
    <property type="protein sequence ID" value="MCI2285996.1"/>
    <property type="molecule type" value="Genomic_DNA"/>
</dbReference>
<dbReference type="Pfam" id="PF25954">
    <property type="entry name" value="Beta-barrel_RND_2"/>
    <property type="match status" value="1"/>
</dbReference>
<evidence type="ECO:0000259" key="5">
    <source>
        <dbReference type="Pfam" id="PF25975"/>
    </source>
</evidence>
<dbReference type="Pfam" id="PF25973">
    <property type="entry name" value="BSH_CzcB"/>
    <property type="match status" value="1"/>
</dbReference>
<reference evidence="6" key="1">
    <citation type="submission" date="2022-01" db="EMBL/GenBank/DDBJ databases">
        <title>Colwellia maritima, isolated from seawater.</title>
        <authorList>
            <person name="Kristyanto S."/>
            <person name="Jung J."/>
            <person name="Jeon C.O."/>
        </authorList>
    </citation>
    <scope>NUCLEOTIDE SEQUENCE</scope>
    <source>
        <strain evidence="6">MSW7</strain>
    </source>
</reference>
<evidence type="ECO:0000313" key="6">
    <source>
        <dbReference type="EMBL" id="MCI2285996.1"/>
    </source>
</evidence>
<dbReference type="PANTHER" id="PTHR30097:SF4">
    <property type="entry name" value="SLR6042 PROTEIN"/>
    <property type="match status" value="1"/>
</dbReference>
<comment type="similarity">
    <text evidence="1">Belongs to the membrane fusion protein (MFP) (TC 8.A.1) family.</text>
</comment>
<dbReference type="Gene3D" id="2.40.420.20">
    <property type="match status" value="1"/>
</dbReference>
<name>A0ABS9X6Y3_9GAMM</name>